<sequence>MICENLLTAFIISREQNDRSKCRTYQIQHNLSVEKYADGADTLFQQFEADFNEAG</sequence>
<keyword evidence="2" id="KW-1185">Reference proteome</keyword>
<comment type="caution">
    <text evidence="1">The sequence shown here is derived from an EMBL/GenBank/DDBJ whole genome shotgun (WGS) entry which is preliminary data.</text>
</comment>
<dbReference type="Proteomes" id="UP000825935">
    <property type="component" value="Chromosome 5"/>
</dbReference>
<accession>A0A8T2URF7</accession>
<name>A0A8T2URF7_CERRI</name>
<proteinExistence type="predicted"/>
<dbReference type="EMBL" id="CM035410">
    <property type="protein sequence ID" value="KAH7436353.1"/>
    <property type="molecule type" value="Genomic_DNA"/>
</dbReference>
<protein>
    <submittedName>
        <fullName evidence="1">Uncharacterized protein</fullName>
    </submittedName>
</protein>
<dbReference type="AlphaFoldDB" id="A0A8T2URF7"/>
<evidence type="ECO:0000313" key="2">
    <source>
        <dbReference type="Proteomes" id="UP000825935"/>
    </source>
</evidence>
<gene>
    <name evidence="1" type="ORF">KP509_05G015700</name>
</gene>
<evidence type="ECO:0000313" key="1">
    <source>
        <dbReference type="EMBL" id="KAH7436353.1"/>
    </source>
</evidence>
<organism evidence="1 2">
    <name type="scientific">Ceratopteris richardii</name>
    <name type="common">Triangle waterfern</name>
    <dbReference type="NCBI Taxonomy" id="49495"/>
    <lineage>
        <taxon>Eukaryota</taxon>
        <taxon>Viridiplantae</taxon>
        <taxon>Streptophyta</taxon>
        <taxon>Embryophyta</taxon>
        <taxon>Tracheophyta</taxon>
        <taxon>Polypodiopsida</taxon>
        <taxon>Polypodiidae</taxon>
        <taxon>Polypodiales</taxon>
        <taxon>Pteridineae</taxon>
        <taxon>Pteridaceae</taxon>
        <taxon>Parkerioideae</taxon>
        <taxon>Ceratopteris</taxon>
    </lineage>
</organism>
<reference evidence="1" key="1">
    <citation type="submission" date="2021-08" db="EMBL/GenBank/DDBJ databases">
        <title>WGS assembly of Ceratopteris richardii.</title>
        <authorList>
            <person name="Marchant D.B."/>
            <person name="Chen G."/>
            <person name="Jenkins J."/>
            <person name="Shu S."/>
            <person name="Leebens-Mack J."/>
            <person name="Grimwood J."/>
            <person name="Schmutz J."/>
            <person name="Soltis P."/>
            <person name="Soltis D."/>
            <person name="Chen Z.-H."/>
        </authorList>
    </citation>
    <scope>NUCLEOTIDE SEQUENCE</scope>
    <source>
        <strain evidence="1">Whitten #5841</strain>
        <tissue evidence="1">Leaf</tissue>
    </source>
</reference>